<reference evidence="19 20" key="1">
    <citation type="journal article" date="2013" name="Genome Announc.">
        <title>Complete Genome Sequence of a Chinese Strain of 'Candidatus Liberibacter asiaticus'.</title>
        <authorList>
            <person name="Lin H."/>
            <person name="Han C.S."/>
            <person name="Liu B."/>
            <person name="Lou B."/>
            <person name="Bai X."/>
            <person name="Deng C."/>
            <person name="Civerolo E.L."/>
            <person name="Gupta G."/>
        </authorList>
    </citation>
    <scope>NUCLEOTIDE SEQUENCE [LARGE SCALE GENOMIC DNA]</scope>
    <source>
        <strain evidence="20">gxpsy</strain>
    </source>
</reference>
<feature type="binding site" evidence="15">
    <location>
        <begin position="169"/>
        <end position="176"/>
    </location>
    <ligand>
        <name>ATP</name>
        <dbReference type="ChEBI" id="CHEBI:30616"/>
    </ligand>
</feature>
<dbReference type="CDD" id="cd18113">
    <property type="entry name" value="ATP-synt_F1_alpha_C"/>
    <property type="match status" value="1"/>
</dbReference>
<dbReference type="HAMAP" id="MF_01346">
    <property type="entry name" value="ATP_synth_alpha_bact"/>
    <property type="match status" value="1"/>
</dbReference>
<keyword evidence="10 15" id="KW-0406">Ion transport</keyword>
<dbReference type="InterPro" id="IPR023366">
    <property type="entry name" value="ATP_synth_asu-like_sf"/>
</dbReference>
<dbReference type="EC" id="7.1.2.2" evidence="15"/>
<keyword evidence="5" id="KW-0997">Cell inner membrane</keyword>
<evidence type="ECO:0000259" key="16">
    <source>
        <dbReference type="Pfam" id="PF00006"/>
    </source>
</evidence>
<comment type="subunit">
    <text evidence="14">F-type ATPases have 2 components, CF(1) - the catalytic core - and CF(0) - the membrane proton channel. CF(1) has five subunits: alpha(3), beta(3), gamma(1), delta(1), epsilon(1). CF(0) has four main subunits: a(1), b(1), b'(1) and c(9-12).</text>
</comment>
<dbReference type="Proteomes" id="UP000011820">
    <property type="component" value="Chromosome"/>
</dbReference>
<comment type="function">
    <text evidence="1 15">Produces ATP from ADP in the presence of a proton gradient across the membrane. The alpha chain is a regulatory subunit.</text>
</comment>
<keyword evidence="4 15" id="KW-0813">Transport</keyword>
<dbReference type="InterPro" id="IPR000194">
    <property type="entry name" value="ATPase_F1/V1/A1_a/bsu_nucl-bd"/>
</dbReference>
<dbReference type="SUPFAM" id="SSF47917">
    <property type="entry name" value="C-terminal domain of alpha and beta subunits of F1 ATP synthase"/>
    <property type="match status" value="1"/>
</dbReference>
<keyword evidence="6 15" id="KW-0547">Nucleotide-binding</keyword>
<feature type="domain" description="ATPase F1/V1/A1 complex alpha/beta subunit nucleotide-binding" evidence="16">
    <location>
        <begin position="149"/>
        <end position="372"/>
    </location>
</feature>
<dbReference type="SUPFAM" id="SSF52540">
    <property type="entry name" value="P-loop containing nucleoside triphosphate hydrolases"/>
    <property type="match status" value="1"/>
</dbReference>
<dbReference type="Gene3D" id="3.40.50.300">
    <property type="entry name" value="P-loop containing nucleotide triphosphate hydrolases"/>
    <property type="match status" value="1"/>
</dbReference>
<dbReference type="InterPro" id="IPR027417">
    <property type="entry name" value="P-loop_NTPase"/>
</dbReference>
<dbReference type="InterPro" id="IPR005294">
    <property type="entry name" value="ATP_synth_F1_asu"/>
</dbReference>
<protein>
    <recommendedName>
        <fullName evidence="15">ATP synthase subunit alpha</fullName>
        <ecNumber evidence="15">7.1.2.2</ecNumber>
    </recommendedName>
    <alternativeName>
        <fullName evidence="15">ATP synthase F1 sector subunit alpha</fullName>
    </alternativeName>
    <alternativeName>
        <fullName evidence="15">F-ATPase subunit alpha</fullName>
    </alternativeName>
</protein>
<dbReference type="InterPro" id="IPR000793">
    <property type="entry name" value="ATP_synth_asu_C"/>
</dbReference>
<feature type="domain" description="ATPase F1/V1/A1 complex alpha/beta subunit N-terminal" evidence="18">
    <location>
        <begin position="26"/>
        <end position="92"/>
    </location>
</feature>
<keyword evidence="20" id="KW-1185">Reference proteome</keyword>
<evidence type="ECO:0000256" key="14">
    <source>
        <dbReference type="ARBA" id="ARBA00026013"/>
    </source>
</evidence>
<evidence type="ECO:0000256" key="11">
    <source>
        <dbReference type="ARBA" id="ARBA00023136"/>
    </source>
</evidence>
<keyword evidence="7 15" id="KW-0375">Hydrogen ion transport</keyword>
<evidence type="ECO:0000256" key="9">
    <source>
        <dbReference type="ARBA" id="ARBA00022967"/>
    </source>
</evidence>
<dbReference type="PIRSF" id="PIRSF039088">
    <property type="entry name" value="F_ATPase_subunit_alpha"/>
    <property type="match status" value="1"/>
</dbReference>
<evidence type="ECO:0000256" key="2">
    <source>
        <dbReference type="ARBA" id="ARBA00004370"/>
    </source>
</evidence>
<keyword evidence="8 15" id="KW-0067">ATP-binding</keyword>
<keyword evidence="9 15" id="KW-1278">Translocase</keyword>
<dbReference type="Pfam" id="PF02874">
    <property type="entry name" value="ATP-synt_ab_N"/>
    <property type="match status" value="1"/>
</dbReference>
<evidence type="ECO:0000256" key="5">
    <source>
        <dbReference type="ARBA" id="ARBA00022519"/>
    </source>
</evidence>
<evidence type="ECO:0000256" key="6">
    <source>
        <dbReference type="ARBA" id="ARBA00022741"/>
    </source>
</evidence>
<dbReference type="InterPro" id="IPR033732">
    <property type="entry name" value="ATP_synth_F1_a_nt-bd_dom"/>
</dbReference>
<dbReference type="CDD" id="cd01132">
    <property type="entry name" value="F1-ATPase_alpha_CD"/>
    <property type="match status" value="1"/>
</dbReference>
<proteinExistence type="inferred from homology"/>
<dbReference type="CDD" id="cd18116">
    <property type="entry name" value="ATP-synt_F1_alpha_N"/>
    <property type="match status" value="1"/>
</dbReference>
<dbReference type="Pfam" id="PF00306">
    <property type="entry name" value="ATP-synt_ab_C"/>
    <property type="match status" value="1"/>
</dbReference>
<evidence type="ECO:0000256" key="15">
    <source>
        <dbReference type="HAMAP-Rule" id="MF_01346"/>
    </source>
</evidence>
<sequence>MDIHAAEISDILRKRIKDFGNDSEFSEIGRVLSIGDGIARVYGLNNIRAGEMVQFSHGVYGMALNLEVDNVGVVILGSYKEISEGDIVKRTGRIVDVPVGLELLGRVVDALGNPIDGKGPIKCEQRSCTEADAPGIIQRQSVCEPLSTGIKAIDSLIPIGRGQRELIIGDRKTGKTSIILDTFLNQKSSHDKGSEKDKVYCIYVAIGQKRSSVARFVKALEDRGALSYSIVVVASASDPAPMQLLAPFAGCAMGEYFRDNGYHALIAYDDLQKHAVAYRQLSLLLRRPPGREAYPGDVFYLHSRLLERAAKMSDALGAGSLTALPVIETQVNDVSAYIPTNVISITDGQIFLETELFYQGIRPAINIGLSVSRVGSAAQVKAMKQVSGAVKGELAQYREMSSFSKFSSDLDSSTQKFLSKGERLTELLKQPQFSPLAMEEQVVMIFAGISGCLDEVAVSQVRKFETNFLSHMRVSSQDILEDIRKQKVLTDDIRSKLINEIKVFLEDFN</sequence>
<comment type="catalytic activity">
    <reaction evidence="15">
        <text>ATP + H2O + 4 H(+)(in) = ADP + phosphate + 5 H(+)(out)</text>
        <dbReference type="Rhea" id="RHEA:57720"/>
        <dbReference type="ChEBI" id="CHEBI:15377"/>
        <dbReference type="ChEBI" id="CHEBI:15378"/>
        <dbReference type="ChEBI" id="CHEBI:30616"/>
        <dbReference type="ChEBI" id="CHEBI:43474"/>
        <dbReference type="ChEBI" id="CHEBI:456216"/>
        <dbReference type="EC" id="7.1.2.2"/>
    </reaction>
</comment>
<dbReference type="PANTHER" id="PTHR48082:SF2">
    <property type="entry name" value="ATP SYNTHASE SUBUNIT ALPHA, MITOCHONDRIAL"/>
    <property type="match status" value="1"/>
</dbReference>
<feature type="site" description="Required for activity" evidence="15">
    <location>
        <position position="370"/>
    </location>
</feature>
<evidence type="ECO:0000256" key="10">
    <source>
        <dbReference type="ARBA" id="ARBA00023065"/>
    </source>
</evidence>
<dbReference type="GeneID" id="93076940"/>
<comment type="similarity">
    <text evidence="3 15">Belongs to the ATPase alpha/beta chains family.</text>
</comment>
<evidence type="ECO:0000256" key="7">
    <source>
        <dbReference type="ARBA" id="ARBA00022781"/>
    </source>
</evidence>
<evidence type="ECO:0000259" key="18">
    <source>
        <dbReference type="Pfam" id="PF02874"/>
    </source>
</evidence>
<keyword evidence="13 15" id="KW-0066">ATP synthesis</keyword>
<evidence type="ECO:0000313" key="19">
    <source>
        <dbReference type="EMBL" id="AGH16945.1"/>
    </source>
</evidence>
<dbReference type="InterPro" id="IPR020003">
    <property type="entry name" value="ATPase_a/bsu_AS"/>
</dbReference>
<dbReference type="InterPro" id="IPR038376">
    <property type="entry name" value="ATP_synth_asu_C_sf"/>
</dbReference>
<dbReference type="Gene3D" id="1.20.150.20">
    <property type="entry name" value="ATP synthase alpha/beta chain, C-terminal domain"/>
    <property type="match status" value="1"/>
</dbReference>
<dbReference type="NCBIfam" id="NF009884">
    <property type="entry name" value="PRK13343.1"/>
    <property type="match status" value="1"/>
</dbReference>
<organism evidence="19 20">
    <name type="scientific">Candidatus Liberibacter asiaticus str. gxpsy</name>
    <dbReference type="NCBI Taxonomy" id="1174529"/>
    <lineage>
        <taxon>Bacteria</taxon>
        <taxon>Pseudomonadati</taxon>
        <taxon>Pseudomonadota</taxon>
        <taxon>Alphaproteobacteria</taxon>
        <taxon>Hyphomicrobiales</taxon>
        <taxon>Rhizobiaceae</taxon>
        <taxon>Liberibacter</taxon>
    </lineage>
</organism>
<keyword evidence="15" id="KW-1003">Cell membrane</keyword>
<gene>
    <name evidence="15" type="primary">atpA</name>
    <name evidence="19" type="ORF">WSI_02875</name>
</gene>
<dbReference type="Pfam" id="PF00006">
    <property type="entry name" value="ATP-synt_ab"/>
    <property type="match status" value="1"/>
</dbReference>
<dbReference type="RefSeq" id="WP_015452542.1">
    <property type="nucleotide sequence ID" value="NC_020549.1"/>
</dbReference>
<name>A0ABM5NGC1_LIBAS</name>
<dbReference type="PANTHER" id="PTHR48082">
    <property type="entry name" value="ATP SYNTHASE SUBUNIT ALPHA, MITOCHONDRIAL"/>
    <property type="match status" value="1"/>
</dbReference>
<accession>A0ABM5NGC1</accession>
<comment type="subcellular location">
    <subcellularLocation>
        <location evidence="15">Cell membrane</location>
        <topology evidence="15">Peripheral membrane protein</topology>
    </subcellularLocation>
    <subcellularLocation>
        <location evidence="2">Membrane</location>
    </subcellularLocation>
</comment>
<evidence type="ECO:0000259" key="17">
    <source>
        <dbReference type="Pfam" id="PF00306"/>
    </source>
</evidence>
<feature type="domain" description="ATP synthase alpha subunit C-terminal" evidence="17">
    <location>
        <begin position="379"/>
        <end position="502"/>
    </location>
</feature>
<evidence type="ECO:0000256" key="8">
    <source>
        <dbReference type="ARBA" id="ARBA00022840"/>
    </source>
</evidence>
<dbReference type="InterPro" id="IPR036121">
    <property type="entry name" value="ATPase_F1/V1/A1_a/bsu_N_sf"/>
</dbReference>
<evidence type="ECO:0000256" key="12">
    <source>
        <dbReference type="ARBA" id="ARBA00023196"/>
    </source>
</evidence>
<dbReference type="EMBL" id="CP004005">
    <property type="protein sequence ID" value="AGH16945.1"/>
    <property type="molecule type" value="Genomic_DNA"/>
</dbReference>
<evidence type="ECO:0000256" key="3">
    <source>
        <dbReference type="ARBA" id="ARBA00008936"/>
    </source>
</evidence>
<dbReference type="SUPFAM" id="SSF50615">
    <property type="entry name" value="N-terminal domain of alpha and beta subunits of F1 ATP synthase"/>
    <property type="match status" value="1"/>
</dbReference>
<evidence type="ECO:0000313" key="20">
    <source>
        <dbReference type="Proteomes" id="UP000011820"/>
    </source>
</evidence>
<dbReference type="InterPro" id="IPR004100">
    <property type="entry name" value="ATPase_F1/V1/A1_a/bsu_N"/>
</dbReference>
<evidence type="ECO:0000256" key="4">
    <source>
        <dbReference type="ARBA" id="ARBA00022448"/>
    </source>
</evidence>
<dbReference type="NCBIfam" id="TIGR00962">
    <property type="entry name" value="atpA"/>
    <property type="match status" value="1"/>
</dbReference>
<dbReference type="PROSITE" id="PS00152">
    <property type="entry name" value="ATPASE_ALPHA_BETA"/>
    <property type="match status" value="1"/>
</dbReference>
<keyword evidence="12 15" id="KW-0139">CF(1)</keyword>
<evidence type="ECO:0000256" key="1">
    <source>
        <dbReference type="ARBA" id="ARBA00003784"/>
    </source>
</evidence>
<dbReference type="Gene3D" id="2.40.30.20">
    <property type="match status" value="1"/>
</dbReference>
<keyword evidence="11 15" id="KW-0472">Membrane</keyword>
<evidence type="ECO:0000256" key="13">
    <source>
        <dbReference type="ARBA" id="ARBA00023310"/>
    </source>
</evidence>